<evidence type="ECO:0000256" key="6">
    <source>
        <dbReference type="SAM" id="MobiDB-lite"/>
    </source>
</evidence>
<evidence type="ECO:0000256" key="4">
    <source>
        <dbReference type="ARBA" id="ARBA00022561"/>
    </source>
</evidence>
<name>A0A4P8PJP3_9VIRU</name>
<comment type="similarity">
    <text evidence="2">Belongs to the microviridae F protein family.</text>
</comment>
<keyword evidence="5" id="KW-0946">Virion</keyword>
<comment type="subcellular location">
    <subcellularLocation>
        <location evidence="1">Virion</location>
    </subcellularLocation>
</comment>
<keyword evidence="4" id="KW-0167">Capsid protein</keyword>
<dbReference type="InterPro" id="IPR003514">
    <property type="entry name" value="Microviridae_protein_F"/>
</dbReference>
<dbReference type="EMBL" id="MK249141">
    <property type="protein sequence ID" value="QCQ84642.1"/>
    <property type="molecule type" value="Genomic_DNA"/>
</dbReference>
<protein>
    <submittedName>
        <fullName evidence="7">Major capsid protein</fullName>
    </submittedName>
</protein>
<evidence type="ECO:0000313" key="7">
    <source>
        <dbReference type="EMBL" id="QCQ84642.1"/>
    </source>
</evidence>
<dbReference type="InterPro" id="IPR016184">
    <property type="entry name" value="Capsid/spike_ssDNA_virus"/>
</dbReference>
<dbReference type="GO" id="GO:0005198">
    <property type="term" value="F:structural molecule activity"/>
    <property type="evidence" value="ECO:0007669"/>
    <property type="project" value="InterPro"/>
</dbReference>
<evidence type="ECO:0000256" key="3">
    <source>
        <dbReference type="ARBA" id="ARBA00022431"/>
    </source>
</evidence>
<evidence type="ECO:0000256" key="1">
    <source>
        <dbReference type="ARBA" id="ARBA00004328"/>
    </source>
</evidence>
<organism evidence="7">
    <name type="scientific">Blackfly microvirus SF02</name>
    <dbReference type="NCBI Taxonomy" id="2576452"/>
    <lineage>
        <taxon>Viruses</taxon>
        <taxon>Monodnaviria</taxon>
        <taxon>Sangervirae</taxon>
        <taxon>Phixviricota</taxon>
        <taxon>Malgrandaviricetes</taxon>
        <taxon>Petitvirales</taxon>
        <taxon>Microviridae</taxon>
        <taxon>Microvirus</taxon>
    </lineage>
</organism>
<keyword evidence="3" id="KW-1140">T=1 icosahedral capsid protein</keyword>
<feature type="region of interest" description="Disordered" evidence="6">
    <location>
        <begin position="1"/>
        <end position="21"/>
    </location>
</feature>
<dbReference type="Proteomes" id="UP000324721">
    <property type="component" value="Segment"/>
</dbReference>
<reference evidence="7" key="1">
    <citation type="submission" date="2018-12" db="EMBL/GenBank/DDBJ databases">
        <title>Singled stranded DNA viruses identified in blackflies (Austrosimulium ungulatum) sampled in New Zealand.</title>
        <authorList>
            <person name="Kraberger S."/>
            <person name="Fontenele R.S."/>
            <person name="Schmidlin K."/>
            <person name="Walters M."/>
            <person name="Varsani A."/>
        </authorList>
    </citation>
    <scope>NUCLEOTIDE SEQUENCE [LARGE SCALE GENOMIC DNA]</scope>
    <source>
        <strain evidence="7">028</strain>
    </source>
</reference>
<evidence type="ECO:0000256" key="2">
    <source>
        <dbReference type="ARBA" id="ARBA00009963"/>
    </source>
</evidence>
<evidence type="ECO:0000256" key="5">
    <source>
        <dbReference type="ARBA" id="ARBA00022844"/>
    </source>
</evidence>
<proteinExistence type="inferred from homology"/>
<dbReference type="Pfam" id="PF02305">
    <property type="entry name" value="Phage_F"/>
    <property type="match status" value="1"/>
</dbReference>
<sequence>MNVPNQRQPSVNPHDFGMTPRSDVPRSRFDISHGHKCPFSFSNLIPILTEEVLPGDTWKVGISVAARTAIPIVPIQDNWHLEFFSYFVPMRLLWANANRFWGEQDSPSDSTSYQIPQCVSPVGGFPINTIFDYMGLPTVGQVGGANTITVNALPLRAYNLIYNQCFKDENLQNYQGTLMPGNDGPDAVANFALQQRGKRFDYITQALPWPQKGNTAVSLPLAGSAIVIPNPSITPPVPRFRSTPDTAFRTLRGTAGATTIAWSGNVQTTGDMQWENSTPGAATNTALIADLTTATAATVNQLRQAITLQQYLEKDARGGTRYTEFVFNHFGVRSPDARLQRPEFIGGGHANINTTAIPQTSATGLTGGTTPIGNLAATGHVKGGTGFTYSATEHGFILTLVSARADLSYQQGMRKMWKRSTRYDYPVPLLANLGEQALSNYEVFCDGSANDGNVFGYVPRWDEYRSIGSRVTGFYRSTSAGTIDYWHSSQKFAALPTLNATFITDDSRTVLQRNFSAGLATANQQVLADFYFSGSVTRALPAYGEPGLRRL</sequence>
<feature type="compositionally biased region" description="Polar residues" evidence="6">
    <location>
        <begin position="1"/>
        <end position="11"/>
    </location>
</feature>
<accession>A0A4P8PJP3</accession>
<dbReference type="Gene3D" id="2.60.169.10">
    <property type="entry name" value="Microviridae F protein"/>
    <property type="match status" value="2"/>
</dbReference>
<dbReference type="GO" id="GO:0039615">
    <property type="term" value="C:T=1 icosahedral viral capsid"/>
    <property type="evidence" value="ECO:0007669"/>
    <property type="project" value="UniProtKB-KW"/>
</dbReference>
<dbReference type="InterPro" id="IPR037002">
    <property type="entry name" value="Microviridae_protein_F_sf"/>
</dbReference>
<dbReference type="SUPFAM" id="SSF88645">
    <property type="entry name" value="ssDNA viruses"/>
    <property type="match status" value="1"/>
</dbReference>